<dbReference type="STRING" id="870908.SAMN04488044_1318"/>
<dbReference type="RefSeq" id="WP_072791871.1">
    <property type="nucleotide sequence ID" value="NZ_FQWM01000002.1"/>
</dbReference>
<dbReference type="AlphaFoldDB" id="A0A1M5MSF1"/>
<evidence type="ECO:0000313" key="1">
    <source>
        <dbReference type="EMBL" id="SHG80201.1"/>
    </source>
</evidence>
<organism evidence="1 2">
    <name type="scientific">Cognatishimia maritima</name>
    <dbReference type="NCBI Taxonomy" id="870908"/>
    <lineage>
        <taxon>Bacteria</taxon>
        <taxon>Pseudomonadati</taxon>
        <taxon>Pseudomonadota</taxon>
        <taxon>Alphaproteobacteria</taxon>
        <taxon>Rhodobacterales</taxon>
        <taxon>Paracoccaceae</taxon>
        <taxon>Cognatishimia</taxon>
    </lineage>
</organism>
<sequence length="69" mass="7644">MDPTYILTSGINATPQQSGHSAAEIDEFYKRHGVAWYTVLIAPVSKIRAALQRRRPEANAVGDLAHEPR</sequence>
<gene>
    <name evidence="1" type="ORF">SAMN04488044_1318</name>
</gene>
<dbReference type="Proteomes" id="UP000184211">
    <property type="component" value="Unassembled WGS sequence"/>
</dbReference>
<evidence type="ECO:0000313" key="2">
    <source>
        <dbReference type="Proteomes" id="UP000184211"/>
    </source>
</evidence>
<protein>
    <submittedName>
        <fullName evidence="1">Uncharacterized protein</fullName>
    </submittedName>
</protein>
<keyword evidence="2" id="KW-1185">Reference proteome</keyword>
<proteinExistence type="predicted"/>
<reference evidence="2" key="1">
    <citation type="submission" date="2016-11" db="EMBL/GenBank/DDBJ databases">
        <authorList>
            <person name="Varghese N."/>
            <person name="Submissions S."/>
        </authorList>
    </citation>
    <scope>NUCLEOTIDE SEQUENCE [LARGE SCALE GENOMIC DNA]</scope>
    <source>
        <strain evidence="2">DSM 28223</strain>
    </source>
</reference>
<dbReference type="EMBL" id="FQWM01000002">
    <property type="protein sequence ID" value="SHG80201.1"/>
    <property type="molecule type" value="Genomic_DNA"/>
</dbReference>
<accession>A0A1M5MSF1</accession>
<name>A0A1M5MSF1_9RHOB</name>